<dbReference type="Pfam" id="PF00651">
    <property type="entry name" value="BTB"/>
    <property type="match status" value="1"/>
</dbReference>
<dbReference type="PANTHER" id="PTHR32370">
    <property type="entry name" value="OS12G0117600 PROTEIN"/>
    <property type="match status" value="1"/>
</dbReference>
<dbReference type="InterPro" id="IPR011333">
    <property type="entry name" value="SKP1/BTB/POZ_sf"/>
</dbReference>
<comment type="pathway">
    <text evidence="1">Protein modification; protein ubiquitination.</text>
</comment>
<feature type="domain" description="BTB" evidence="5">
    <location>
        <begin position="40"/>
        <end position="108"/>
    </location>
</feature>
<reference evidence="7" key="1">
    <citation type="submission" date="2019-05" db="EMBL/GenBank/DDBJ databases">
        <title>The de novo reference genome and transcriptome assemblies of the wild tomato species Solanum chilense.</title>
        <authorList>
            <person name="Stam R."/>
            <person name="Nosenko T."/>
            <person name="Hoerger A.C."/>
            <person name="Stephan W."/>
            <person name="Seidel M.A."/>
            <person name="Kuhn J.M.M."/>
            <person name="Haberer G."/>
            <person name="Tellier A."/>
        </authorList>
    </citation>
    <scope>NUCLEOTIDE SEQUENCE</scope>
    <source>
        <tissue evidence="7">Mature leaves</tissue>
    </source>
</reference>
<organism evidence="7">
    <name type="scientific">Solanum chilense</name>
    <name type="common">Tomato</name>
    <name type="synonym">Lycopersicon chilense</name>
    <dbReference type="NCBI Taxonomy" id="4083"/>
    <lineage>
        <taxon>Eukaryota</taxon>
        <taxon>Viridiplantae</taxon>
        <taxon>Streptophyta</taxon>
        <taxon>Embryophyta</taxon>
        <taxon>Tracheophyta</taxon>
        <taxon>Spermatophyta</taxon>
        <taxon>Magnoliopsida</taxon>
        <taxon>eudicotyledons</taxon>
        <taxon>Gunneridae</taxon>
        <taxon>Pentapetalae</taxon>
        <taxon>asterids</taxon>
        <taxon>lamiids</taxon>
        <taxon>Solanales</taxon>
        <taxon>Solanaceae</taxon>
        <taxon>Solanoideae</taxon>
        <taxon>Solaneae</taxon>
        <taxon>Solanum</taxon>
        <taxon>Solanum subgen. Lycopersicon</taxon>
    </lineage>
</organism>
<feature type="compositionally biased region" description="Basic residues" evidence="4">
    <location>
        <begin position="589"/>
        <end position="604"/>
    </location>
</feature>
<dbReference type="SMART" id="SM00225">
    <property type="entry name" value="BTB"/>
    <property type="match status" value="1"/>
</dbReference>
<gene>
    <name evidence="7" type="ORF">EJD97_020054</name>
</gene>
<feature type="compositionally biased region" description="Polar residues" evidence="4">
    <location>
        <begin position="541"/>
        <end position="552"/>
    </location>
</feature>
<feature type="region of interest" description="Disordered" evidence="4">
    <location>
        <begin position="578"/>
        <end position="604"/>
    </location>
</feature>
<dbReference type="UniPathway" id="UPA00143"/>
<evidence type="ECO:0008006" key="8">
    <source>
        <dbReference type="Google" id="ProtNLM"/>
    </source>
</evidence>
<evidence type="ECO:0000313" key="7">
    <source>
        <dbReference type="EMBL" id="TMX02758.1"/>
    </source>
</evidence>
<dbReference type="EMBL" id="RXGB01000575">
    <property type="protein sequence ID" value="TMX02758.1"/>
    <property type="molecule type" value="Genomic_DNA"/>
</dbReference>
<evidence type="ECO:0000259" key="6">
    <source>
        <dbReference type="PROSITE" id="PS51649"/>
    </source>
</evidence>
<dbReference type="InterPro" id="IPR043454">
    <property type="entry name" value="NPH3/RPT2-like"/>
</dbReference>
<dbReference type="PROSITE" id="PS51649">
    <property type="entry name" value="NPH3"/>
    <property type="match status" value="1"/>
</dbReference>
<dbReference type="AlphaFoldDB" id="A0A6N2C8S8"/>
<dbReference type="SUPFAM" id="SSF54695">
    <property type="entry name" value="POZ domain"/>
    <property type="match status" value="1"/>
</dbReference>
<evidence type="ECO:0000256" key="2">
    <source>
        <dbReference type="ARBA" id="ARBA00022786"/>
    </source>
</evidence>
<sequence>MMDLGSEQTTQLSSHVNRKVLLSNVMKRTSEWILSQDIPSDITIHVGRTSFALHKFPLVSKCGYIRKLVSKSNDAKLSTIEIPDIPGGPEAFELAAKFCYETNFEISPENIALIRCVAEYLEMTDEYAVGNLVGLTETYLTEVGLKSIASSVSILHSSEKLLPIAEDIKLVNRSIDTIAYIVCKDSQYGLNSSTFDWWADDLTVLRIEFFQRVLIAMMARGFKQYALGPILMLYAQKSLGGLDISGKGRKQIEARIEHEKRVVLETIVSLLPREKNALSVSFLSLLLRAAIYLETTVSCRVDLERRMSLQLGQAVLDDVLFPSYSLTGDTFFDVETVKHIMMNFLEYEMVGNRLGFNDEENMFPSASDMEKVGKLMQDYLAEIASDSNLSVSEFISVAEVIPEQLRITEDMMYKAIDMYLKAHPALSDVERKKVCSVMNCQKLTREACAHAAQNDRLPVQIVVQVLYYEQQRLRQVMDVSLVGADPPPPPRPSKFNWFSSGISPVTDEISSLKKENQDLKFELMKLKMKCREIEKCDDKSAASTPLGITTPPSNKPRLPRNSFITAVSRKLGKLYPSFGADEVTIPSPSKRKNKPRRDRRNSIS</sequence>
<comment type="similarity">
    <text evidence="3">Belongs to the NPH3 family.</text>
</comment>
<evidence type="ECO:0000256" key="3">
    <source>
        <dbReference type="PROSITE-ProRule" id="PRU00982"/>
    </source>
</evidence>
<evidence type="ECO:0000256" key="4">
    <source>
        <dbReference type="SAM" id="MobiDB-lite"/>
    </source>
</evidence>
<dbReference type="Pfam" id="PF03000">
    <property type="entry name" value="NPH3"/>
    <property type="match status" value="1"/>
</dbReference>
<protein>
    <recommendedName>
        <fullName evidence="8">NPH3 domain-containing protein</fullName>
    </recommendedName>
</protein>
<evidence type="ECO:0000256" key="1">
    <source>
        <dbReference type="ARBA" id="ARBA00004906"/>
    </source>
</evidence>
<proteinExistence type="inferred from homology"/>
<dbReference type="InterPro" id="IPR000210">
    <property type="entry name" value="BTB/POZ_dom"/>
</dbReference>
<feature type="domain" description="NPH3" evidence="6">
    <location>
        <begin position="196"/>
        <end position="472"/>
    </location>
</feature>
<dbReference type="Gene3D" id="3.30.710.10">
    <property type="entry name" value="Potassium Channel Kv1.1, Chain A"/>
    <property type="match status" value="1"/>
</dbReference>
<evidence type="ECO:0000259" key="5">
    <source>
        <dbReference type="PROSITE" id="PS50097"/>
    </source>
</evidence>
<accession>A0A6N2C8S8</accession>
<name>A0A6N2C8S8_SOLCI</name>
<dbReference type="GO" id="GO:0016567">
    <property type="term" value="P:protein ubiquitination"/>
    <property type="evidence" value="ECO:0007669"/>
    <property type="project" value="UniProtKB-UniPathway"/>
</dbReference>
<comment type="caution">
    <text evidence="7">The sequence shown here is derived from an EMBL/GenBank/DDBJ whole genome shotgun (WGS) entry which is preliminary data.</text>
</comment>
<keyword evidence="2" id="KW-0833">Ubl conjugation pathway</keyword>
<feature type="region of interest" description="Disordered" evidence="4">
    <location>
        <begin position="541"/>
        <end position="560"/>
    </location>
</feature>
<dbReference type="PROSITE" id="PS50097">
    <property type="entry name" value="BTB"/>
    <property type="match status" value="1"/>
</dbReference>
<dbReference type="InterPro" id="IPR027356">
    <property type="entry name" value="NPH3_dom"/>
</dbReference>